<proteinExistence type="predicted"/>
<dbReference type="Proteomes" id="UP000016932">
    <property type="component" value="Unassembled WGS sequence"/>
</dbReference>
<sequence length="243" mass="26929">MPNEGRNGTQGHRAPAAREEMLAGSDASNQSTEHRLQKTGSAAPAAQLNQTTKSPRALPSGRSTRLTFQHLHQIRAVTWSWEIYTTSTMVVINTSTTWQKKTPPPPTASILDSSLHSENTSWPPGPLVSTPSSSHWRLTFTMLAIRTTRQDGKGCTKYAPNLAWPHGKHSMTIERANQTYMPRNLLRVQPLHPPCRKIAPKIACAQKFDLCGLDGKIDYWERDPSIRAISTADSQQAPRKTSS</sequence>
<dbReference type="KEGG" id="pfj:MYCFIDRAFT_205596"/>
<dbReference type="RefSeq" id="XP_007920712.1">
    <property type="nucleotide sequence ID" value="XM_007922521.1"/>
</dbReference>
<gene>
    <name evidence="2" type="ORF">MYCFIDRAFT_205596</name>
</gene>
<evidence type="ECO:0000313" key="2">
    <source>
        <dbReference type="EMBL" id="EME87175.1"/>
    </source>
</evidence>
<dbReference type="EMBL" id="KB446555">
    <property type="protein sequence ID" value="EME87175.1"/>
    <property type="molecule type" value="Genomic_DNA"/>
</dbReference>
<keyword evidence="3" id="KW-1185">Reference proteome</keyword>
<accession>N1Q5J7</accession>
<dbReference type="AlphaFoldDB" id="N1Q5J7"/>
<reference evidence="2 3" key="1">
    <citation type="journal article" date="2012" name="PLoS Pathog.">
        <title>Diverse lifestyles and strategies of plant pathogenesis encoded in the genomes of eighteen Dothideomycetes fungi.</title>
        <authorList>
            <person name="Ohm R.A."/>
            <person name="Feau N."/>
            <person name="Henrissat B."/>
            <person name="Schoch C.L."/>
            <person name="Horwitz B.A."/>
            <person name="Barry K.W."/>
            <person name="Condon B.J."/>
            <person name="Copeland A.C."/>
            <person name="Dhillon B."/>
            <person name="Glaser F."/>
            <person name="Hesse C.N."/>
            <person name="Kosti I."/>
            <person name="LaButti K."/>
            <person name="Lindquist E.A."/>
            <person name="Lucas S."/>
            <person name="Salamov A.A."/>
            <person name="Bradshaw R.E."/>
            <person name="Ciuffetti L."/>
            <person name="Hamelin R.C."/>
            <person name="Kema G.H.J."/>
            <person name="Lawrence C."/>
            <person name="Scott J.A."/>
            <person name="Spatafora J.W."/>
            <person name="Turgeon B.G."/>
            <person name="de Wit P.J.G.M."/>
            <person name="Zhong S."/>
            <person name="Goodwin S.B."/>
            <person name="Grigoriev I.V."/>
        </authorList>
    </citation>
    <scope>NUCLEOTIDE SEQUENCE [LARGE SCALE GENOMIC DNA]</scope>
    <source>
        <strain evidence="2 3">CIRAD86</strain>
    </source>
</reference>
<dbReference type="HOGENOM" id="CLU_1142984_0_0_1"/>
<name>N1Q5J7_PSEFD</name>
<evidence type="ECO:0000256" key="1">
    <source>
        <dbReference type="SAM" id="MobiDB-lite"/>
    </source>
</evidence>
<organism evidence="2 3">
    <name type="scientific">Pseudocercospora fijiensis (strain CIRAD86)</name>
    <name type="common">Black leaf streak disease fungus</name>
    <name type="synonym">Mycosphaerella fijiensis</name>
    <dbReference type="NCBI Taxonomy" id="383855"/>
    <lineage>
        <taxon>Eukaryota</taxon>
        <taxon>Fungi</taxon>
        <taxon>Dikarya</taxon>
        <taxon>Ascomycota</taxon>
        <taxon>Pezizomycotina</taxon>
        <taxon>Dothideomycetes</taxon>
        <taxon>Dothideomycetidae</taxon>
        <taxon>Mycosphaerellales</taxon>
        <taxon>Mycosphaerellaceae</taxon>
        <taxon>Pseudocercospora</taxon>
    </lineage>
</organism>
<dbReference type="VEuPathDB" id="FungiDB:MYCFIDRAFT_205596"/>
<evidence type="ECO:0000313" key="3">
    <source>
        <dbReference type="Proteomes" id="UP000016932"/>
    </source>
</evidence>
<protein>
    <submittedName>
        <fullName evidence="2">Uncharacterized protein</fullName>
    </submittedName>
</protein>
<feature type="compositionally biased region" description="Polar residues" evidence="1">
    <location>
        <begin position="1"/>
        <end position="10"/>
    </location>
</feature>
<feature type="region of interest" description="Disordered" evidence="1">
    <location>
        <begin position="1"/>
        <end position="63"/>
    </location>
</feature>
<dbReference type="GeneID" id="19336409"/>